<dbReference type="InterPro" id="IPR017601">
    <property type="entry name" value="DGQHR-contain_dom"/>
</dbReference>
<reference evidence="1" key="1">
    <citation type="submission" date="2006-06" db="EMBL/GenBank/DDBJ databases">
        <title>Complete sequence of Trichodesmium erythraeum IMS101.</title>
        <authorList>
            <consortium name="US DOE Joint Genome Institute"/>
            <person name="Copeland A."/>
            <person name="Lucas S."/>
            <person name="Lapidus A."/>
            <person name="Barry K."/>
            <person name="Detter J.C."/>
            <person name="Glavina del Rio T."/>
            <person name="Hammon N."/>
            <person name="Israni S."/>
            <person name="Dalin E."/>
            <person name="Tice H."/>
            <person name="Pitluck S."/>
            <person name="Kiss H."/>
            <person name="Munk A.C."/>
            <person name="Brettin T."/>
            <person name="Bruce D."/>
            <person name="Han C."/>
            <person name="Tapia R."/>
            <person name="Gilna P."/>
            <person name="Schmutz J."/>
            <person name="Larimer F."/>
            <person name="Land M."/>
            <person name="Hauser L."/>
            <person name="Kyrpides N."/>
            <person name="Kim E."/>
            <person name="Richardson P."/>
        </authorList>
    </citation>
    <scope>NUCLEOTIDE SEQUENCE [LARGE SCALE GENOMIC DNA]</scope>
    <source>
        <strain evidence="1">IMS101</strain>
    </source>
</reference>
<dbReference type="NCBIfam" id="TIGR03187">
    <property type="entry name" value="DGQHR"/>
    <property type="match status" value="1"/>
</dbReference>
<dbReference type="KEGG" id="ter:Tery_1933"/>
<dbReference type="Pfam" id="PF14072">
    <property type="entry name" value="DndB"/>
    <property type="match status" value="1"/>
</dbReference>
<accession>Q113Y6</accession>
<dbReference type="EMBL" id="CP000393">
    <property type="protein sequence ID" value="ABG51188.1"/>
    <property type="molecule type" value="Genomic_DNA"/>
</dbReference>
<proteinExistence type="predicted"/>
<evidence type="ECO:0000313" key="1">
    <source>
        <dbReference type="EMBL" id="ABG51188.1"/>
    </source>
</evidence>
<dbReference type="RefSeq" id="WP_011611561.1">
    <property type="nucleotide sequence ID" value="NC_008312.1"/>
</dbReference>
<organism evidence="1">
    <name type="scientific">Trichodesmium erythraeum (strain IMS101)</name>
    <dbReference type="NCBI Taxonomy" id="203124"/>
    <lineage>
        <taxon>Bacteria</taxon>
        <taxon>Bacillati</taxon>
        <taxon>Cyanobacteriota</taxon>
        <taxon>Cyanophyceae</taxon>
        <taxon>Oscillatoriophycideae</taxon>
        <taxon>Oscillatoriales</taxon>
        <taxon>Microcoleaceae</taxon>
        <taxon>Trichodesmium</taxon>
    </lineage>
</organism>
<protein>
    <recommendedName>
        <fullName evidence="2">DGQHR domain-containing protein</fullName>
    </recommendedName>
</protein>
<name>Q113Y6_TRIEI</name>
<dbReference type="CDD" id="cd16414">
    <property type="entry name" value="dndB_like"/>
    <property type="match status" value="1"/>
</dbReference>
<sequence length="539" mass="61569">MSKKLMIKKANKPTSEIAKEILENDNREKEAIAILLDKHIGKDNRLLVQKTMMGNTEAYIGSVTLEWLDSRVRFASQLPLFRQKFDIETDNIIRDSETIDEIQQRPLDWSRQAPLTLYLATRKSHKFPAVLVVISPSWVDNPKAEEWNKNGEANKSATDFFSLDSQGKVGLLDLRLEVAVFALDGQHRLMGIQGLMELIKTGRLPRYNKQKKSVGAAITIDDLTITHQIELPEIQKLAYEQIGIEFIPAVVKGETRAQARRRVRSVFAHVNLTAVKLSKGQLALLNEDDGFAIVARKIAIYHPILKEKDGRNPRINWDSATVAANSTVLTTLQALQEMSERYLKPRYPYWKPSDRGLIPMRPAEEELEEGVEEFMVLWNYLSNLPSYSRLENGSETSELRRFSFERKPGEGHVLFRPIGQIAFAEALGILIYKKEFSLKEVFHKLNKYDVDGGLSGIEFPDSIWYGVLYDFNRKRMSVAGRDLAMRLFIYILGGVSDKMERAEVRRQLAQARRVGEDQAVDFQGKFVELKKVGLPEILY</sequence>
<dbReference type="eggNOG" id="ENOG502Z7VQ">
    <property type="taxonomic scope" value="Bacteria"/>
</dbReference>
<dbReference type="STRING" id="203124.Tery_1933"/>
<dbReference type="HOGENOM" id="CLU_042011_0_0_3"/>
<dbReference type="AlphaFoldDB" id="Q113Y6"/>
<gene>
    <name evidence="1" type="ordered locus">Tery_1933</name>
</gene>
<evidence type="ECO:0008006" key="2">
    <source>
        <dbReference type="Google" id="ProtNLM"/>
    </source>
</evidence>
<dbReference type="InterPro" id="IPR017642">
    <property type="entry name" value="DNA_S_mod_DndB"/>
</dbReference>